<evidence type="ECO:0000313" key="6">
    <source>
        <dbReference type="Proteomes" id="UP000791440"/>
    </source>
</evidence>
<name>A0A922CHH5_MANSE</name>
<protein>
    <recommendedName>
        <fullName evidence="4">GB1/RHD3-type G domain-containing protein</fullName>
    </recommendedName>
</protein>
<dbReference type="GO" id="GO:0005525">
    <property type="term" value="F:GTP binding"/>
    <property type="evidence" value="ECO:0007669"/>
    <property type="project" value="UniProtKB-KW"/>
</dbReference>
<keyword evidence="2" id="KW-0342">GTP-binding</keyword>
<proteinExistence type="inferred from homology"/>
<organism evidence="5 6">
    <name type="scientific">Manduca sexta</name>
    <name type="common">Tobacco hawkmoth</name>
    <name type="synonym">Tobacco hornworm</name>
    <dbReference type="NCBI Taxonomy" id="7130"/>
    <lineage>
        <taxon>Eukaryota</taxon>
        <taxon>Metazoa</taxon>
        <taxon>Ecdysozoa</taxon>
        <taxon>Arthropoda</taxon>
        <taxon>Hexapoda</taxon>
        <taxon>Insecta</taxon>
        <taxon>Pterygota</taxon>
        <taxon>Neoptera</taxon>
        <taxon>Endopterygota</taxon>
        <taxon>Lepidoptera</taxon>
        <taxon>Glossata</taxon>
        <taxon>Ditrysia</taxon>
        <taxon>Bombycoidea</taxon>
        <taxon>Sphingidae</taxon>
        <taxon>Sphinginae</taxon>
        <taxon>Sphingini</taxon>
        <taxon>Manduca</taxon>
    </lineage>
</organism>
<comment type="caution">
    <text evidence="5">The sequence shown here is derived from an EMBL/GenBank/DDBJ whole genome shotgun (WGS) entry which is preliminary data.</text>
</comment>
<evidence type="ECO:0000313" key="5">
    <source>
        <dbReference type="EMBL" id="KAG6447005.1"/>
    </source>
</evidence>
<sequence>MDTQGIFDSSSTVRDCSTIFALSTLLSSVQIYNLKENVKEDDLQHLQLFTEYGKQLKKDNGKKPFQVLEFVIRDWQYDYDYAYGQSGGEELLAKRLEITEGMATELRELRQHIRSCFERVTCFLMPHPGFEVRKKSFAGEISKLDEEFKTALKELVPSILAPANLTPKLINGGRVTARDLFTYFKTYMTIFNSNTMPPIESIMKATSEAALLAAMQVARELYETRMARVTAGLSLPRPALQQEHVAALQAARAACIDKNKMASTKDVNESLARLTQELEALLPQYLLINDGNLQKALGEAKDAYEASVRRVHGADLLCVHPSDLQTIHNEAVAAALRVFDARRKQYPGIPDDNRTKLLESFLPRLDELNTLNNEHNRLFVADAKLSFMGEVERLLARDPPLGPYEFRNEYNRAKNRAVAAFKRRRNMPSTYYADVYEDDLLRSIENRYYIIREINRNT</sequence>
<keyword evidence="1" id="KW-0547">Nucleotide-binding</keyword>
<evidence type="ECO:0000256" key="2">
    <source>
        <dbReference type="ARBA" id="ARBA00023134"/>
    </source>
</evidence>
<keyword evidence="6" id="KW-1185">Reference proteome</keyword>
<gene>
    <name evidence="5" type="ORF">O3G_MSEX004720</name>
</gene>
<dbReference type="AlphaFoldDB" id="A0A922CHH5"/>
<evidence type="ECO:0000256" key="3">
    <source>
        <dbReference type="PROSITE-ProRule" id="PRU01052"/>
    </source>
</evidence>
<dbReference type="InterPro" id="IPR015894">
    <property type="entry name" value="Guanylate-bd_N"/>
</dbReference>
<dbReference type="PROSITE" id="PS51715">
    <property type="entry name" value="G_GB1_RHD3"/>
    <property type="match status" value="1"/>
</dbReference>
<accession>A0A922CHH5</accession>
<dbReference type="Proteomes" id="UP000791440">
    <property type="component" value="Unassembled WGS sequence"/>
</dbReference>
<evidence type="ECO:0000256" key="1">
    <source>
        <dbReference type="ARBA" id="ARBA00022741"/>
    </source>
</evidence>
<dbReference type="PANTHER" id="PTHR10751">
    <property type="entry name" value="GUANYLATE BINDING PROTEIN"/>
    <property type="match status" value="1"/>
</dbReference>
<dbReference type="Pfam" id="PF02263">
    <property type="entry name" value="GBP"/>
    <property type="match status" value="1"/>
</dbReference>
<dbReference type="InterPro" id="IPR030386">
    <property type="entry name" value="G_GB1_RHD3_dom"/>
</dbReference>
<dbReference type="GO" id="GO:0003924">
    <property type="term" value="F:GTPase activity"/>
    <property type="evidence" value="ECO:0007669"/>
    <property type="project" value="InterPro"/>
</dbReference>
<reference evidence="5" key="1">
    <citation type="journal article" date="2016" name="Insect Biochem. Mol. Biol.">
        <title>Multifaceted biological insights from a draft genome sequence of the tobacco hornworm moth, Manduca sexta.</title>
        <authorList>
            <person name="Kanost M.R."/>
            <person name="Arrese E.L."/>
            <person name="Cao X."/>
            <person name="Chen Y.R."/>
            <person name="Chellapilla S."/>
            <person name="Goldsmith M.R."/>
            <person name="Grosse-Wilde E."/>
            <person name="Heckel D.G."/>
            <person name="Herndon N."/>
            <person name="Jiang H."/>
            <person name="Papanicolaou A."/>
            <person name="Qu J."/>
            <person name="Soulages J.L."/>
            <person name="Vogel H."/>
            <person name="Walters J."/>
            <person name="Waterhouse R.M."/>
            <person name="Ahn S.J."/>
            <person name="Almeida F.C."/>
            <person name="An C."/>
            <person name="Aqrawi P."/>
            <person name="Bretschneider A."/>
            <person name="Bryant W.B."/>
            <person name="Bucks S."/>
            <person name="Chao H."/>
            <person name="Chevignon G."/>
            <person name="Christen J.M."/>
            <person name="Clarke D.F."/>
            <person name="Dittmer N.T."/>
            <person name="Ferguson L.C.F."/>
            <person name="Garavelou S."/>
            <person name="Gordon K.H.J."/>
            <person name="Gunaratna R.T."/>
            <person name="Han Y."/>
            <person name="Hauser F."/>
            <person name="He Y."/>
            <person name="Heidel-Fischer H."/>
            <person name="Hirsh A."/>
            <person name="Hu Y."/>
            <person name="Jiang H."/>
            <person name="Kalra D."/>
            <person name="Klinner C."/>
            <person name="Konig C."/>
            <person name="Kovar C."/>
            <person name="Kroll A.R."/>
            <person name="Kuwar S.S."/>
            <person name="Lee S.L."/>
            <person name="Lehman R."/>
            <person name="Li K."/>
            <person name="Li Z."/>
            <person name="Liang H."/>
            <person name="Lovelace S."/>
            <person name="Lu Z."/>
            <person name="Mansfield J.H."/>
            <person name="McCulloch K.J."/>
            <person name="Mathew T."/>
            <person name="Morton B."/>
            <person name="Muzny D.M."/>
            <person name="Neunemann D."/>
            <person name="Ongeri F."/>
            <person name="Pauchet Y."/>
            <person name="Pu L.L."/>
            <person name="Pyrousis I."/>
            <person name="Rao X.J."/>
            <person name="Redding A."/>
            <person name="Roesel C."/>
            <person name="Sanchez-Gracia A."/>
            <person name="Schaack S."/>
            <person name="Shukla A."/>
            <person name="Tetreau G."/>
            <person name="Wang Y."/>
            <person name="Xiong G.H."/>
            <person name="Traut W."/>
            <person name="Walsh T.K."/>
            <person name="Worley K.C."/>
            <person name="Wu D."/>
            <person name="Wu W."/>
            <person name="Wu Y.Q."/>
            <person name="Zhang X."/>
            <person name="Zou Z."/>
            <person name="Zucker H."/>
            <person name="Briscoe A.D."/>
            <person name="Burmester T."/>
            <person name="Clem R.J."/>
            <person name="Feyereisen R."/>
            <person name="Grimmelikhuijzen C.J.P."/>
            <person name="Hamodrakas S.J."/>
            <person name="Hansson B.S."/>
            <person name="Huguet E."/>
            <person name="Jermiin L.S."/>
            <person name="Lan Q."/>
            <person name="Lehman H.K."/>
            <person name="Lorenzen M."/>
            <person name="Merzendorfer H."/>
            <person name="Michalopoulos I."/>
            <person name="Morton D.B."/>
            <person name="Muthukrishnan S."/>
            <person name="Oakeshott J.G."/>
            <person name="Palmer W."/>
            <person name="Park Y."/>
            <person name="Passarelli A.L."/>
            <person name="Rozas J."/>
            <person name="Schwartz L.M."/>
            <person name="Smith W."/>
            <person name="Southgate A."/>
            <person name="Vilcinskas A."/>
            <person name="Vogt R."/>
            <person name="Wang P."/>
            <person name="Werren J."/>
            <person name="Yu X.Q."/>
            <person name="Zhou J.J."/>
            <person name="Brown S.J."/>
            <person name="Scherer S.E."/>
            <person name="Richards S."/>
            <person name="Blissard G.W."/>
        </authorList>
    </citation>
    <scope>NUCLEOTIDE SEQUENCE</scope>
</reference>
<evidence type="ECO:0000259" key="4">
    <source>
        <dbReference type="PROSITE" id="PS51715"/>
    </source>
</evidence>
<dbReference type="EMBL" id="JH668340">
    <property type="protein sequence ID" value="KAG6447005.1"/>
    <property type="molecule type" value="Genomic_DNA"/>
</dbReference>
<feature type="domain" description="GB1/RHD3-type G" evidence="4">
    <location>
        <begin position="1"/>
        <end position="164"/>
    </location>
</feature>
<comment type="similarity">
    <text evidence="3">Belongs to the TRAFAC class dynamin-like GTPase superfamily. GB1/RHD3 GTPase family.</text>
</comment>
<reference evidence="5" key="2">
    <citation type="submission" date="2020-12" db="EMBL/GenBank/DDBJ databases">
        <authorList>
            <person name="Kanost M."/>
        </authorList>
    </citation>
    <scope>NUCLEOTIDE SEQUENCE</scope>
</reference>